<dbReference type="Proteomes" id="UP001597260">
    <property type="component" value="Unassembled WGS sequence"/>
</dbReference>
<keyword evidence="2" id="KW-1185">Reference proteome</keyword>
<gene>
    <name evidence="1" type="ORF">ACFQ4H_30715</name>
</gene>
<dbReference type="RefSeq" id="WP_377577862.1">
    <property type="nucleotide sequence ID" value="NZ_JBHTMP010000080.1"/>
</dbReference>
<comment type="caution">
    <text evidence="1">The sequence shown here is derived from an EMBL/GenBank/DDBJ whole genome shotgun (WGS) entry which is preliminary data.</text>
</comment>
<organism evidence="1 2">
    <name type="scientific">Micromonospora sonneratiae</name>
    <dbReference type="NCBI Taxonomy" id="1184706"/>
    <lineage>
        <taxon>Bacteria</taxon>
        <taxon>Bacillati</taxon>
        <taxon>Actinomycetota</taxon>
        <taxon>Actinomycetes</taxon>
        <taxon>Micromonosporales</taxon>
        <taxon>Micromonosporaceae</taxon>
        <taxon>Micromonospora</taxon>
    </lineage>
</organism>
<dbReference type="EMBL" id="JBHTMP010000080">
    <property type="protein sequence ID" value="MFD1325466.1"/>
    <property type="molecule type" value="Genomic_DNA"/>
</dbReference>
<protein>
    <submittedName>
        <fullName evidence="1">Uncharacterized protein</fullName>
    </submittedName>
</protein>
<proteinExistence type="predicted"/>
<sequence length="112" mass="12267">MDREHLMRLLNGPQEAYSACRASLQSGATFEVWDKLALASDLASIYRCREETVRLAGFPTDSYRVAVDALAALGDQQLRLGVVRPVGMFSRFVLFLAADASAIVACIGRDRS</sequence>
<reference evidence="2" key="1">
    <citation type="journal article" date="2019" name="Int. J. Syst. Evol. Microbiol.">
        <title>The Global Catalogue of Microorganisms (GCM) 10K type strain sequencing project: providing services to taxonomists for standard genome sequencing and annotation.</title>
        <authorList>
            <consortium name="The Broad Institute Genomics Platform"/>
            <consortium name="The Broad Institute Genome Sequencing Center for Infectious Disease"/>
            <person name="Wu L."/>
            <person name="Ma J."/>
        </authorList>
    </citation>
    <scope>NUCLEOTIDE SEQUENCE [LARGE SCALE GENOMIC DNA]</scope>
    <source>
        <strain evidence="2">JCM 31037</strain>
    </source>
</reference>
<evidence type="ECO:0000313" key="1">
    <source>
        <dbReference type="EMBL" id="MFD1325466.1"/>
    </source>
</evidence>
<evidence type="ECO:0000313" key="2">
    <source>
        <dbReference type="Proteomes" id="UP001597260"/>
    </source>
</evidence>
<name>A0ABW3YQ10_9ACTN</name>
<accession>A0ABW3YQ10</accession>